<feature type="compositionally biased region" description="Basic and acidic residues" evidence="2">
    <location>
        <begin position="64"/>
        <end position="75"/>
    </location>
</feature>
<gene>
    <name evidence="3" type="primary">Myo18a_0</name>
    <name evidence="3" type="ORF">GWK47_044952</name>
</gene>
<comment type="caution">
    <text evidence="3">The sequence shown here is derived from an EMBL/GenBank/DDBJ whole genome shotgun (WGS) entry which is preliminary data.</text>
</comment>
<feature type="coiled-coil region" evidence="1">
    <location>
        <begin position="360"/>
        <end position="554"/>
    </location>
</feature>
<dbReference type="OrthoDB" id="2914378at2759"/>
<dbReference type="GO" id="GO:0005737">
    <property type="term" value="C:cytoplasm"/>
    <property type="evidence" value="ECO:0007669"/>
    <property type="project" value="TreeGrafter"/>
</dbReference>
<dbReference type="AlphaFoldDB" id="A0A8J4Y653"/>
<accession>A0A8J4Y653</accession>
<name>A0A8J4Y653_CHIOP</name>
<feature type="coiled-coil region" evidence="1">
    <location>
        <begin position="149"/>
        <end position="325"/>
    </location>
</feature>
<dbReference type="PANTHER" id="PTHR45615:SF36">
    <property type="entry name" value="MYOSIN HEAVY CHAIN-LIKE, ISOFORM B-RELATED"/>
    <property type="match status" value="1"/>
</dbReference>
<evidence type="ECO:0000256" key="2">
    <source>
        <dbReference type="SAM" id="MobiDB-lite"/>
    </source>
</evidence>
<dbReference type="GO" id="GO:0051015">
    <property type="term" value="F:actin filament binding"/>
    <property type="evidence" value="ECO:0007669"/>
    <property type="project" value="TreeGrafter"/>
</dbReference>
<evidence type="ECO:0000313" key="4">
    <source>
        <dbReference type="Proteomes" id="UP000770661"/>
    </source>
</evidence>
<dbReference type="Proteomes" id="UP000770661">
    <property type="component" value="Unassembled WGS sequence"/>
</dbReference>
<feature type="compositionally biased region" description="Basic and acidic residues" evidence="2">
    <location>
        <begin position="20"/>
        <end position="29"/>
    </location>
</feature>
<dbReference type="SUPFAM" id="SSF90257">
    <property type="entry name" value="Myosin rod fragments"/>
    <property type="match status" value="1"/>
</dbReference>
<sequence length="623" mass="70886">MKEKLGSMEARQKMRQRIAQWEHRGHTYPEEDTPESPGSPIDQPASLGKEHLWVTSQPPPNPHPDLHPDAEEERQVTQVCVDLTSPAFPPTFTPTFTSTSPTPSSCGSSLQENGTSTSESEEPLLLRESAAPLVTTPVRNAAVKRFWHQQTLKLELELKEEKLTALNRQLEDLNFTGKSEEEVAVLKKAKHDLELRVKDQEEELDDLAGQVQMLEGAKVRLEMSIEQTRKENRREVSQREEELEETRISAQKKIKTLEGQLENEHDERTLLVREKHELERRVSDLQDRNVSHVDEDYVHKLKKELKKTKALLRDTQTMLEKTQSEGGQKLLIRQLKTQLEDAEFAKTAAIKARQCADADLGDLTTQLEEAQRSRKEAEDKCARVSKERAEIQTQLEESEEEVAEVMKKYKSVVSQLSVDQISLSEQTQQIAELEHEKQVLHERLNELSSKVEVLEGETANIHTQRRLELKIKEVESKLELEQTTRQRLESQIGRLKDQLERVTGDCDAARLKESQAVEHNKRVSRQLRDAKEDLSALQQRHTDAVNKKSEMEKQLELADSEVGTLKSDLKLAFKRIEDLQQAIQGDLNDSDSDLSDRAEAAASPCSEGIGEDLEAAAVRESFA</sequence>
<proteinExistence type="predicted"/>
<feature type="region of interest" description="Disordered" evidence="2">
    <location>
        <begin position="586"/>
        <end position="609"/>
    </location>
</feature>
<keyword evidence="4" id="KW-1185">Reference proteome</keyword>
<evidence type="ECO:0000313" key="3">
    <source>
        <dbReference type="EMBL" id="KAG0722198.1"/>
    </source>
</evidence>
<keyword evidence="1" id="KW-0175">Coiled coil</keyword>
<dbReference type="Gene3D" id="1.20.5.340">
    <property type="match status" value="1"/>
</dbReference>
<feature type="compositionally biased region" description="Basic and acidic residues" evidence="2">
    <location>
        <begin position="1"/>
        <end position="12"/>
    </location>
</feature>
<organism evidence="3 4">
    <name type="scientific">Chionoecetes opilio</name>
    <name type="common">Atlantic snow crab</name>
    <name type="synonym">Cancer opilio</name>
    <dbReference type="NCBI Taxonomy" id="41210"/>
    <lineage>
        <taxon>Eukaryota</taxon>
        <taxon>Metazoa</taxon>
        <taxon>Ecdysozoa</taxon>
        <taxon>Arthropoda</taxon>
        <taxon>Crustacea</taxon>
        <taxon>Multicrustacea</taxon>
        <taxon>Malacostraca</taxon>
        <taxon>Eumalacostraca</taxon>
        <taxon>Eucarida</taxon>
        <taxon>Decapoda</taxon>
        <taxon>Pleocyemata</taxon>
        <taxon>Brachyura</taxon>
        <taxon>Eubrachyura</taxon>
        <taxon>Majoidea</taxon>
        <taxon>Majidae</taxon>
        <taxon>Chionoecetes</taxon>
    </lineage>
</organism>
<feature type="compositionally biased region" description="Low complexity" evidence="2">
    <location>
        <begin position="93"/>
        <end position="109"/>
    </location>
</feature>
<dbReference type="GO" id="GO:0032982">
    <property type="term" value="C:myosin filament"/>
    <property type="evidence" value="ECO:0007669"/>
    <property type="project" value="TreeGrafter"/>
</dbReference>
<protein>
    <submittedName>
        <fullName evidence="3">Unconventional myosin-XVIIIa</fullName>
    </submittedName>
</protein>
<dbReference type="EMBL" id="JACEEZ010009894">
    <property type="protein sequence ID" value="KAG0722198.1"/>
    <property type="molecule type" value="Genomic_DNA"/>
</dbReference>
<dbReference type="GO" id="GO:0016460">
    <property type="term" value="C:myosin II complex"/>
    <property type="evidence" value="ECO:0007669"/>
    <property type="project" value="TreeGrafter"/>
</dbReference>
<dbReference type="PANTHER" id="PTHR45615">
    <property type="entry name" value="MYOSIN HEAVY CHAIN, NON-MUSCLE"/>
    <property type="match status" value="1"/>
</dbReference>
<evidence type="ECO:0000256" key="1">
    <source>
        <dbReference type="SAM" id="Coils"/>
    </source>
</evidence>
<feature type="region of interest" description="Disordered" evidence="2">
    <location>
        <begin position="92"/>
        <end position="123"/>
    </location>
</feature>
<dbReference type="SUPFAM" id="SSF57997">
    <property type="entry name" value="Tropomyosin"/>
    <property type="match status" value="1"/>
</dbReference>
<reference evidence="3" key="1">
    <citation type="submission" date="2020-07" db="EMBL/GenBank/DDBJ databases">
        <title>The High-quality genome of the commercially important snow crab, Chionoecetes opilio.</title>
        <authorList>
            <person name="Jeong J.-H."/>
            <person name="Ryu S."/>
        </authorList>
    </citation>
    <scope>NUCLEOTIDE SEQUENCE</scope>
    <source>
        <strain evidence="3">MADBK_172401_WGS</strain>
        <tissue evidence="3">Digestive gland</tissue>
    </source>
</reference>
<feature type="region of interest" description="Disordered" evidence="2">
    <location>
        <begin position="1"/>
        <end position="76"/>
    </location>
</feature>
<dbReference type="GO" id="GO:0031032">
    <property type="term" value="P:actomyosin structure organization"/>
    <property type="evidence" value="ECO:0007669"/>
    <property type="project" value="TreeGrafter"/>
</dbReference>